<keyword evidence="2 5" id="KW-0863">Zinc-finger</keyword>
<evidence type="ECO:0000256" key="1">
    <source>
        <dbReference type="ARBA" id="ARBA00022723"/>
    </source>
</evidence>
<dbReference type="SMART" id="SM00980">
    <property type="entry name" value="THAP"/>
    <property type="match status" value="1"/>
</dbReference>
<dbReference type="InterPro" id="IPR038441">
    <property type="entry name" value="THAP_Znf_sf"/>
</dbReference>
<dbReference type="GO" id="GO:0008270">
    <property type="term" value="F:zinc ion binding"/>
    <property type="evidence" value="ECO:0007669"/>
    <property type="project" value="UniProtKB-KW"/>
</dbReference>
<proteinExistence type="predicted"/>
<evidence type="ECO:0000256" key="4">
    <source>
        <dbReference type="ARBA" id="ARBA00023125"/>
    </source>
</evidence>
<feature type="domain" description="THAP-type" evidence="6">
    <location>
        <begin position="1"/>
        <end position="82"/>
    </location>
</feature>
<evidence type="ECO:0000256" key="5">
    <source>
        <dbReference type="PROSITE-ProRule" id="PRU00309"/>
    </source>
</evidence>
<protein>
    <recommendedName>
        <fullName evidence="6">THAP-type domain-containing protein</fullName>
    </recommendedName>
</protein>
<dbReference type="EMBL" id="GEDV01011812">
    <property type="protein sequence ID" value="JAP76745.1"/>
    <property type="molecule type" value="Transcribed_RNA"/>
</dbReference>
<organism evidence="7">
    <name type="scientific">Rhipicephalus appendiculatus</name>
    <name type="common">Brown ear tick</name>
    <dbReference type="NCBI Taxonomy" id="34631"/>
    <lineage>
        <taxon>Eukaryota</taxon>
        <taxon>Metazoa</taxon>
        <taxon>Ecdysozoa</taxon>
        <taxon>Arthropoda</taxon>
        <taxon>Chelicerata</taxon>
        <taxon>Arachnida</taxon>
        <taxon>Acari</taxon>
        <taxon>Parasitiformes</taxon>
        <taxon>Ixodida</taxon>
        <taxon>Ixodoidea</taxon>
        <taxon>Ixodidae</taxon>
        <taxon>Rhipicephalinae</taxon>
        <taxon>Rhipicephalus</taxon>
        <taxon>Rhipicephalus</taxon>
    </lineage>
</organism>
<keyword evidence="1" id="KW-0479">Metal-binding</keyword>
<reference evidence="7" key="1">
    <citation type="journal article" date="2016" name="Ticks Tick Borne Dis.">
        <title>De novo assembly and annotation of the salivary gland transcriptome of Rhipicephalus appendiculatus male and female ticks during blood feeding.</title>
        <authorList>
            <person name="de Castro M.H."/>
            <person name="de Klerk D."/>
            <person name="Pienaar R."/>
            <person name="Latif A.A."/>
            <person name="Rees D.J."/>
            <person name="Mans B.J."/>
        </authorList>
    </citation>
    <scope>NUCLEOTIDE SEQUENCE</scope>
    <source>
        <tissue evidence="7">Salivary glands</tissue>
    </source>
</reference>
<evidence type="ECO:0000256" key="2">
    <source>
        <dbReference type="ARBA" id="ARBA00022771"/>
    </source>
</evidence>
<evidence type="ECO:0000313" key="7">
    <source>
        <dbReference type="EMBL" id="JAP76745.1"/>
    </source>
</evidence>
<dbReference type="GO" id="GO:0003677">
    <property type="term" value="F:DNA binding"/>
    <property type="evidence" value="ECO:0007669"/>
    <property type="project" value="UniProtKB-UniRule"/>
</dbReference>
<dbReference type="Gene3D" id="6.20.210.20">
    <property type="entry name" value="THAP domain"/>
    <property type="match status" value="1"/>
</dbReference>
<evidence type="ECO:0000256" key="3">
    <source>
        <dbReference type="ARBA" id="ARBA00022833"/>
    </source>
</evidence>
<dbReference type="InterPro" id="IPR006612">
    <property type="entry name" value="THAP_Znf"/>
</dbReference>
<keyword evidence="3" id="KW-0862">Zinc</keyword>
<sequence>MSNTCCAVKACIHRRYISTDVSYHRVPARPSQKRVWENALGYSLPYYSRVCSKHFLASVYQAPYGNKTRCRKRLKGTAKISA</sequence>
<name>A0A131YE34_RHIAP</name>
<dbReference type="AlphaFoldDB" id="A0A131YE34"/>
<dbReference type="PROSITE" id="PS50950">
    <property type="entry name" value="ZF_THAP"/>
    <property type="match status" value="1"/>
</dbReference>
<accession>A0A131YE34</accession>
<dbReference type="Pfam" id="PF05485">
    <property type="entry name" value="THAP"/>
    <property type="match status" value="1"/>
</dbReference>
<keyword evidence="4 5" id="KW-0238">DNA-binding</keyword>
<dbReference type="SUPFAM" id="SSF57716">
    <property type="entry name" value="Glucocorticoid receptor-like (DNA-binding domain)"/>
    <property type="match status" value="1"/>
</dbReference>
<evidence type="ECO:0000259" key="6">
    <source>
        <dbReference type="PROSITE" id="PS50950"/>
    </source>
</evidence>